<feature type="signal peptide" evidence="1">
    <location>
        <begin position="1"/>
        <end position="19"/>
    </location>
</feature>
<dbReference type="Proteomes" id="UP001215549">
    <property type="component" value="Chromosome"/>
</dbReference>
<evidence type="ECO:0000313" key="3">
    <source>
        <dbReference type="Proteomes" id="UP001215549"/>
    </source>
</evidence>
<evidence type="ECO:0000256" key="1">
    <source>
        <dbReference type="SAM" id="SignalP"/>
    </source>
</evidence>
<gene>
    <name evidence="2" type="ORF">JHX88_14220</name>
</gene>
<dbReference type="EMBL" id="CP067140">
    <property type="protein sequence ID" value="WCR02057.1"/>
    <property type="molecule type" value="Genomic_DNA"/>
</dbReference>
<protein>
    <submittedName>
        <fullName evidence="2">Uncharacterized protein</fullName>
    </submittedName>
</protein>
<keyword evidence="3" id="KW-1185">Reference proteome</keyword>
<keyword evidence="1" id="KW-0732">Signal</keyword>
<reference evidence="2 3" key="1">
    <citation type="submission" date="2021-01" db="EMBL/GenBank/DDBJ databases">
        <title>Biogeographic distribution of Paracoccus.</title>
        <authorList>
            <person name="Hollensteiner J."/>
            <person name="Leineberger J."/>
            <person name="Brinkhoff T."/>
            <person name="Daniel R."/>
        </authorList>
    </citation>
    <scope>NUCLEOTIDE SEQUENCE [LARGE SCALE GENOMIC DNA]</scope>
    <source>
        <strain evidence="2 3">DSM 18447</strain>
    </source>
</reference>
<feature type="chain" id="PRO_5047470177" evidence="1">
    <location>
        <begin position="20"/>
        <end position="153"/>
    </location>
</feature>
<proteinExistence type="predicted"/>
<dbReference type="RefSeq" id="WP_141225756.1">
    <property type="nucleotide sequence ID" value="NZ_CP067140.1"/>
</dbReference>
<evidence type="ECO:0000313" key="2">
    <source>
        <dbReference type="EMBL" id="WCR02057.1"/>
    </source>
</evidence>
<accession>A0ABY7S4Q8</accession>
<sequence length="153" mass="17257">MKKIATYALLVLLALSAYAGVRLWIGSQGDVLVSTQGHISCSQTEYSKYTDIMLEAGEMTISKQPSSGDREQQLTLINSFESLKLPRNKTAVTVGHFPTGKIYTNICKNEKCSLEEIATPEQECLTEHWNDCPYVAIKFRENNYCLLEVEREK</sequence>
<organism evidence="2 3">
    <name type="scientific">Paracoccus saliphilus</name>
    <dbReference type="NCBI Taxonomy" id="405559"/>
    <lineage>
        <taxon>Bacteria</taxon>
        <taxon>Pseudomonadati</taxon>
        <taxon>Pseudomonadota</taxon>
        <taxon>Alphaproteobacteria</taxon>
        <taxon>Rhodobacterales</taxon>
        <taxon>Paracoccaceae</taxon>
        <taxon>Paracoccus</taxon>
    </lineage>
</organism>
<name>A0ABY7S4Q8_9RHOB</name>